<dbReference type="Proteomes" id="UP000001745">
    <property type="component" value="Unassembled WGS sequence"/>
</dbReference>
<proteinExistence type="predicted"/>
<gene>
    <name evidence="2" type="ORF">TSTA_003810</name>
</gene>
<dbReference type="VEuPathDB" id="FungiDB:TSTA_003810"/>
<reference evidence="3" key="2">
    <citation type="journal article" date="2015" name="Genome Announc.">
        <title>Genome sequence of the AIDS-associated pathogen Penicillium marneffei (ATCC18224) and its near taxonomic relative Talaromyces stipitatus (ATCC10500).</title>
        <authorList>
            <person name="Nierman W.C."/>
            <person name="Fedorova-Abrams N.D."/>
            <person name="Andrianopoulos A."/>
        </authorList>
    </citation>
    <scope>NUCLEOTIDE SEQUENCE [LARGE SCALE GENOMIC DNA]</scope>
    <source>
        <strain evidence="3">ATCC 10500 / CBS 375.48 / QM 6759 / NRRL 1006</strain>
    </source>
</reference>
<dbReference type="GeneID" id="8100093"/>
<dbReference type="OrthoDB" id="4435242at2759"/>
<reference evidence="2" key="1">
    <citation type="submission" date="2007-10" db="EMBL/GenBank/DDBJ databases">
        <authorList>
            <person name="Zhao H."/>
            <person name="Waite J.H."/>
        </authorList>
    </citation>
    <scope>NUCLEOTIDE SEQUENCE</scope>
    <source>
        <strain evidence="2">ATCC 10500</strain>
    </source>
</reference>
<dbReference type="EMBL" id="EQ962660">
    <property type="protein sequence ID" value="EED12324.1"/>
    <property type="molecule type" value="Genomic_DNA"/>
</dbReference>
<keyword evidence="3" id="KW-1185">Reference proteome</keyword>
<organism evidence="2 3">
    <name type="scientific">Talaromyces stipitatus (strain ATCC 10500 / CBS 375.48 / QM 6759 / NRRL 1006)</name>
    <name type="common">Penicillium stipitatum</name>
    <dbReference type="NCBI Taxonomy" id="441959"/>
    <lineage>
        <taxon>Eukaryota</taxon>
        <taxon>Fungi</taxon>
        <taxon>Dikarya</taxon>
        <taxon>Ascomycota</taxon>
        <taxon>Pezizomycotina</taxon>
        <taxon>Eurotiomycetes</taxon>
        <taxon>Eurotiomycetidae</taxon>
        <taxon>Eurotiales</taxon>
        <taxon>Trichocomaceae</taxon>
        <taxon>Talaromyces</taxon>
        <taxon>Talaromyces sect. Talaromyces</taxon>
    </lineage>
</organism>
<evidence type="ECO:0000313" key="2">
    <source>
        <dbReference type="EMBL" id="EED12324.1"/>
    </source>
</evidence>
<evidence type="ECO:0000256" key="1">
    <source>
        <dbReference type="SAM" id="MobiDB-lite"/>
    </source>
</evidence>
<feature type="compositionally biased region" description="Basic and acidic residues" evidence="1">
    <location>
        <begin position="104"/>
        <end position="115"/>
    </location>
</feature>
<dbReference type="RefSeq" id="XP_002487978.1">
    <property type="nucleotide sequence ID" value="XM_002487933.1"/>
</dbReference>
<name>B8MSD7_TALSN</name>
<dbReference type="InParanoid" id="B8MSD7"/>
<dbReference type="EMBL" id="EQ962660">
    <property type="protein sequence ID" value="EED12325.1"/>
    <property type="molecule type" value="Genomic_DNA"/>
</dbReference>
<sequence length="138" mass="15221">MASMNNTLTRYKSLLPPDVIIAESKLRFAELQHANLGALVYPENGGYYLKFPEGKVVAIANDRLRSVIDENLERDGMQEEANETMEDLRKAGIDADRLKAEASDKIKSDGCVRDGDCEEDASNDFDGHACGQQPKAKS</sequence>
<dbReference type="RefSeq" id="XP_002487979.1">
    <property type="nucleotide sequence ID" value="XM_002487934.1"/>
</dbReference>
<dbReference type="AlphaFoldDB" id="B8MSD7"/>
<accession>B8MSD7</accession>
<dbReference type="HOGENOM" id="CLU_1787479_0_0_1"/>
<protein>
    <submittedName>
        <fullName evidence="2">Uncharacterized protein</fullName>
    </submittedName>
</protein>
<evidence type="ECO:0000313" key="3">
    <source>
        <dbReference type="Proteomes" id="UP000001745"/>
    </source>
</evidence>
<feature type="region of interest" description="Disordered" evidence="1">
    <location>
        <begin position="104"/>
        <end position="138"/>
    </location>
</feature>